<dbReference type="Proteomes" id="UP001209570">
    <property type="component" value="Unassembled WGS sequence"/>
</dbReference>
<dbReference type="PANTHER" id="PTHR31569:SF4">
    <property type="entry name" value="SWIM-TYPE DOMAIN-CONTAINING PROTEIN"/>
    <property type="match status" value="1"/>
</dbReference>
<gene>
    <name evidence="2" type="ORF">P43SY_003601</name>
</gene>
<keyword evidence="3" id="KW-1185">Reference proteome</keyword>
<dbReference type="Pfam" id="PF21056">
    <property type="entry name" value="ZSWIM1-3_RNaseH-like"/>
    <property type="match status" value="1"/>
</dbReference>
<reference evidence="2" key="1">
    <citation type="submission" date="2021-12" db="EMBL/GenBank/DDBJ databases">
        <title>Prjna785345.</title>
        <authorList>
            <person name="Rujirawat T."/>
            <person name="Krajaejun T."/>
        </authorList>
    </citation>
    <scope>NUCLEOTIDE SEQUENCE</scope>
    <source>
        <strain evidence="2">Pi057C3</strain>
    </source>
</reference>
<comment type="caution">
    <text evidence="2">The sequence shown here is derived from an EMBL/GenBank/DDBJ whole genome shotgun (WGS) entry which is preliminary data.</text>
</comment>
<evidence type="ECO:0000259" key="1">
    <source>
        <dbReference type="Pfam" id="PF21056"/>
    </source>
</evidence>
<proteinExistence type="predicted"/>
<sequence length="244" mass="28298">METISTVVDAFIQMNPAAARIKCFMVDKHFTEITVLKAMFPEAAVLLCQFHAVKYLRDVVLKYDLSPQQHGSLKDAMGLIVYAQSEQEYDKILSYMKRVVEPQHQHEFNEGIQVDSSEVSDLLTSADTSGFYDYFIRNWHMCRHMWCSFERDNVETVGVNTNNRLEATWRHIKTLIRSTDHLDVTLSHVEHYQRTLETEYNLNANPIARSVDSEYDEAMLEFANIVTEYAVQLVLPEYKFGTLP</sequence>
<evidence type="ECO:0000313" key="2">
    <source>
        <dbReference type="EMBL" id="KAJ0392287.1"/>
    </source>
</evidence>
<dbReference type="InterPro" id="IPR048324">
    <property type="entry name" value="ZSWIM1-3_RNaseH-like"/>
</dbReference>
<organism evidence="2 3">
    <name type="scientific">Pythium insidiosum</name>
    <name type="common">Pythiosis disease agent</name>
    <dbReference type="NCBI Taxonomy" id="114742"/>
    <lineage>
        <taxon>Eukaryota</taxon>
        <taxon>Sar</taxon>
        <taxon>Stramenopiles</taxon>
        <taxon>Oomycota</taxon>
        <taxon>Peronosporomycetes</taxon>
        <taxon>Pythiales</taxon>
        <taxon>Pythiaceae</taxon>
        <taxon>Pythium</taxon>
    </lineage>
</organism>
<evidence type="ECO:0000313" key="3">
    <source>
        <dbReference type="Proteomes" id="UP001209570"/>
    </source>
</evidence>
<protein>
    <recommendedName>
        <fullName evidence="1">ZSWIM1/3 RNaseH-like domain-containing protein</fullName>
    </recommendedName>
</protein>
<dbReference type="AlphaFoldDB" id="A0AAD5LAF1"/>
<name>A0AAD5LAF1_PYTIN</name>
<dbReference type="PANTHER" id="PTHR31569">
    <property type="entry name" value="SWIM-TYPE DOMAIN-CONTAINING PROTEIN"/>
    <property type="match status" value="1"/>
</dbReference>
<accession>A0AAD5LAF1</accession>
<dbReference type="InterPro" id="IPR052579">
    <property type="entry name" value="Zinc_finger_SWIM"/>
</dbReference>
<dbReference type="EMBL" id="JAKCXM010000671">
    <property type="protein sequence ID" value="KAJ0392287.1"/>
    <property type="molecule type" value="Genomic_DNA"/>
</dbReference>
<feature type="domain" description="ZSWIM1/3 RNaseH-like" evidence="1">
    <location>
        <begin position="2"/>
        <end position="46"/>
    </location>
</feature>